<organism evidence="2 3">
    <name type="scientific">Sutterella wadsworthensis HGA0223</name>
    <dbReference type="NCBI Taxonomy" id="1203554"/>
    <lineage>
        <taxon>Bacteria</taxon>
        <taxon>Pseudomonadati</taxon>
        <taxon>Pseudomonadota</taxon>
        <taxon>Betaproteobacteria</taxon>
        <taxon>Burkholderiales</taxon>
        <taxon>Sutterellaceae</taxon>
        <taxon>Sutterella</taxon>
    </lineage>
</organism>
<feature type="compositionally biased region" description="Basic and acidic residues" evidence="1">
    <location>
        <begin position="16"/>
        <end position="28"/>
    </location>
</feature>
<feature type="region of interest" description="Disordered" evidence="1">
    <location>
        <begin position="1"/>
        <end position="28"/>
    </location>
</feature>
<dbReference type="HOGENOM" id="CLU_157325_0_0_4"/>
<dbReference type="Proteomes" id="UP000014400">
    <property type="component" value="Unassembled WGS sequence"/>
</dbReference>
<keyword evidence="3" id="KW-1185">Reference proteome</keyword>
<evidence type="ECO:0008006" key="4">
    <source>
        <dbReference type="Google" id="ProtNLM"/>
    </source>
</evidence>
<dbReference type="Gene3D" id="1.10.10.60">
    <property type="entry name" value="Homeodomain-like"/>
    <property type="match status" value="1"/>
</dbReference>
<gene>
    <name evidence="2" type="ORF">HMPREF1476_01611</name>
</gene>
<evidence type="ECO:0000313" key="3">
    <source>
        <dbReference type="Proteomes" id="UP000014400"/>
    </source>
</evidence>
<reference evidence="2 3" key="1">
    <citation type="submission" date="2013-04" db="EMBL/GenBank/DDBJ databases">
        <title>The Genome Sequence of Sutterella wadsworthensis HGA0223.</title>
        <authorList>
            <consortium name="The Broad Institute Genomics Platform"/>
            <person name="Earl A."/>
            <person name="Ward D."/>
            <person name="Feldgarden M."/>
            <person name="Gevers D."/>
            <person name="Schmidt T.M."/>
            <person name="Dover J."/>
            <person name="Dai D."/>
            <person name="Walker B."/>
            <person name="Young S."/>
            <person name="Zeng Q."/>
            <person name="Gargeya S."/>
            <person name="Fitzgerald M."/>
            <person name="Haas B."/>
            <person name="Abouelleil A."/>
            <person name="Allen A.W."/>
            <person name="Alvarado L."/>
            <person name="Arachchi H.M."/>
            <person name="Berlin A.M."/>
            <person name="Chapman S.B."/>
            <person name="Gainer-Dewar J."/>
            <person name="Goldberg J."/>
            <person name="Griggs A."/>
            <person name="Gujja S."/>
            <person name="Hansen M."/>
            <person name="Howarth C."/>
            <person name="Imamovic A."/>
            <person name="Ireland A."/>
            <person name="Larimer J."/>
            <person name="McCowan C."/>
            <person name="Murphy C."/>
            <person name="Pearson M."/>
            <person name="Poon T.W."/>
            <person name="Priest M."/>
            <person name="Roberts A."/>
            <person name="Saif S."/>
            <person name="Shea T."/>
            <person name="Sisk P."/>
            <person name="Sykes S."/>
            <person name="Wortman J."/>
            <person name="Nusbaum C."/>
            <person name="Birren B."/>
        </authorList>
    </citation>
    <scope>NUCLEOTIDE SEQUENCE [LARGE SCALE GENOMIC DNA]</scope>
    <source>
        <strain evidence="2 3">HGA0223</strain>
    </source>
</reference>
<comment type="caution">
    <text evidence="2">The sequence shown here is derived from an EMBL/GenBank/DDBJ whole genome shotgun (WGS) entry which is preliminary data.</text>
</comment>
<dbReference type="SUPFAM" id="SSF46689">
    <property type="entry name" value="Homeodomain-like"/>
    <property type="match status" value="1"/>
</dbReference>
<sequence>MKKSRAETSGALSGEFADRVRPPYASDEKRRQAAELFEHGIGYQRASRILDLPANTLRDWARAWRAGKFRTTISPHLYRYSDAVKRKAVRMRQKGHTWHEIAEATGVGASTCKRWMDKLGQSAAKGRADEIRP</sequence>
<dbReference type="AlphaFoldDB" id="S3BWW1"/>
<proteinExistence type="predicted"/>
<name>S3BWW1_9BURK</name>
<evidence type="ECO:0000256" key="1">
    <source>
        <dbReference type="SAM" id="MobiDB-lite"/>
    </source>
</evidence>
<dbReference type="PATRIC" id="fig|1203554.3.peg.1690"/>
<dbReference type="eggNOG" id="ENOG5032QND">
    <property type="taxonomic scope" value="Bacteria"/>
</dbReference>
<evidence type="ECO:0000313" key="2">
    <source>
        <dbReference type="EMBL" id="EPD98572.1"/>
    </source>
</evidence>
<dbReference type="InterPro" id="IPR009057">
    <property type="entry name" value="Homeodomain-like_sf"/>
</dbReference>
<dbReference type="Pfam" id="PF13384">
    <property type="entry name" value="HTH_23"/>
    <property type="match status" value="1"/>
</dbReference>
<dbReference type="EMBL" id="ATCF01000022">
    <property type="protein sequence ID" value="EPD98572.1"/>
    <property type="molecule type" value="Genomic_DNA"/>
</dbReference>
<protein>
    <recommendedName>
        <fullName evidence="4">Helix-turn-helix domain-containing protein</fullName>
    </recommendedName>
</protein>
<accession>S3BWW1</accession>